<keyword evidence="5 7" id="KW-0472">Membrane</keyword>
<evidence type="ECO:0000256" key="4">
    <source>
        <dbReference type="ARBA" id="ARBA00022989"/>
    </source>
</evidence>
<feature type="transmembrane region" description="Helical" evidence="7">
    <location>
        <begin position="745"/>
        <end position="772"/>
    </location>
</feature>
<keyword evidence="11" id="KW-1185">Reference proteome</keyword>
<dbReference type="PANTHER" id="PTHR30572">
    <property type="entry name" value="MEMBRANE COMPONENT OF TRANSPORTER-RELATED"/>
    <property type="match status" value="1"/>
</dbReference>
<feature type="transmembrane region" description="Helical" evidence="7">
    <location>
        <begin position="353"/>
        <end position="374"/>
    </location>
</feature>
<dbReference type="OrthoDB" id="9780560at2"/>
<sequence length="829" mass="90848">MNLWQIAWRNLMRRKMRTMLTILSIMIGVASTFAVIAAVDSAKKAFPLYMKEAFGRADYSVLGTEAYFDEDVYEDVSRIEGAQAVSYLKQSSTLVWEEEGVTAIQKRVDLKGFSRLDTGLTGFKVVEGDLSNDGAVITDRTAKVWKAEVGDRIAFATDNGIKELNISAIVKYTASLMGPSSWMMAKYHPWTVAVPLESLQEWYGKSGKVESILVQAEKSAELDAIGQQLDKLARASGEVYIQPTILDLDAQYKDADTFFLALYIAGFLGIALSAFVIFNTLYVSMKERRNEFAAMKTIGYTPRQLSNFVLFEVLLLAVIGTVLGLIIGFGLAILLKAVIFMVFSVHADVGMELWKGLVISSLAGLAVPVLASLYPIRQAGKVSVVAVLKENSAEKRKGGKWRLPAGLLLIGSSFFIKHLLLVVPLLAGIALVFPVLFQAFSFLLRPLYRAVFGFSGEMAARNLNRSLGRTSMTAVILSIGIAMVVLMSSLNSAFIQTYERVIHATYGGNLDIMFHHIEPTDLEEMKQVDGVADAVTYPLQAVVWTLGGNERLLPVYGVGADWIDRFPLFDAGEGTQPSELIAKLQPDEIMLDRAAASVWGGEVGESLTLDTIDGPKPFKVVAVIETMKNSGYGAIMKNEHFREHIGLKYERNALILKDESASPLQLRENLFDQFGSRIESMFGPEDWVSVVGATYTGSFSIVNFLIVLSILISGMGIANTLLMNIMERIRELGMMRAVGVTRRQLIRMILLEGFGIGLTATVIGCAFGVLLIYQTSTFLAINSLTYTFGVSWMIIGAIALFGILVSLASSFAPASKAAKTPLSEALRYE</sequence>
<feature type="transmembrane region" description="Helical" evidence="7">
    <location>
        <begin position="305"/>
        <end position="333"/>
    </location>
</feature>
<dbReference type="Proteomes" id="UP000266482">
    <property type="component" value="Unassembled WGS sequence"/>
</dbReference>
<dbReference type="Pfam" id="PF02687">
    <property type="entry name" value="FtsX"/>
    <property type="match status" value="2"/>
</dbReference>
<evidence type="ECO:0000259" key="8">
    <source>
        <dbReference type="Pfam" id="PF02687"/>
    </source>
</evidence>
<dbReference type="GO" id="GO:0005886">
    <property type="term" value="C:plasma membrane"/>
    <property type="evidence" value="ECO:0007669"/>
    <property type="project" value="UniProtKB-SubCell"/>
</dbReference>
<evidence type="ECO:0000256" key="3">
    <source>
        <dbReference type="ARBA" id="ARBA00022692"/>
    </source>
</evidence>
<reference evidence="10 11" key="1">
    <citation type="submission" date="2018-09" db="EMBL/GenBank/DDBJ databases">
        <title>Paenibacillus aracenensis nov. sp. isolated from a cave in southern Spain.</title>
        <authorList>
            <person name="Jurado V."/>
            <person name="Gutierrez-Patricio S."/>
            <person name="Gonzalez-Pimentel J.L."/>
            <person name="Miller A.Z."/>
            <person name="Laiz L."/>
            <person name="Saiz-Jimenez C."/>
        </authorList>
    </citation>
    <scope>NUCLEOTIDE SEQUENCE [LARGE SCALE GENOMIC DNA]</scope>
    <source>
        <strain evidence="10 11">DSM 22867</strain>
    </source>
</reference>
<keyword evidence="3 7" id="KW-0812">Transmembrane</keyword>
<dbReference type="InterPro" id="IPR003838">
    <property type="entry name" value="ABC3_permease_C"/>
</dbReference>
<dbReference type="InterPro" id="IPR025857">
    <property type="entry name" value="MacB_PCD"/>
</dbReference>
<dbReference type="Pfam" id="PF12704">
    <property type="entry name" value="MacB_PCD"/>
    <property type="match status" value="2"/>
</dbReference>
<comment type="subcellular location">
    <subcellularLocation>
        <location evidence="1">Cell membrane</location>
        <topology evidence="1">Multi-pass membrane protein</topology>
    </subcellularLocation>
</comment>
<evidence type="ECO:0000256" key="2">
    <source>
        <dbReference type="ARBA" id="ARBA00022475"/>
    </source>
</evidence>
<protein>
    <submittedName>
        <fullName evidence="10">ABC transporter permease</fullName>
    </submittedName>
</protein>
<evidence type="ECO:0000256" key="1">
    <source>
        <dbReference type="ARBA" id="ARBA00004651"/>
    </source>
</evidence>
<feature type="transmembrane region" description="Helical" evidence="7">
    <location>
        <begin position="258"/>
        <end position="284"/>
    </location>
</feature>
<dbReference type="GO" id="GO:0022857">
    <property type="term" value="F:transmembrane transporter activity"/>
    <property type="evidence" value="ECO:0007669"/>
    <property type="project" value="TreeGrafter"/>
</dbReference>
<dbReference type="RefSeq" id="WP_119602665.1">
    <property type="nucleotide sequence ID" value="NZ_QXQA01000020.1"/>
</dbReference>
<dbReference type="PANTHER" id="PTHR30572:SF4">
    <property type="entry name" value="ABC TRANSPORTER PERMEASE YTRF"/>
    <property type="match status" value="1"/>
</dbReference>
<proteinExistence type="inferred from homology"/>
<evidence type="ECO:0000259" key="9">
    <source>
        <dbReference type="Pfam" id="PF12704"/>
    </source>
</evidence>
<feature type="transmembrane region" description="Helical" evidence="7">
    <location>
        <begin position="469"/>
        <end position="490"/>
    </location>
</feature>
<evidence type="ECO:0000313" key="10">
    <source>
        <dbReference type="EMBL" id="RIX48763.1"/>
    </source>
</evidence>
<dbReference type="EMBL" id="QXQA01000020">
    <property type="protein sequence ID" value="RIX48763.1"/>
    <property type="molecule type" value="Genomic_DNA"/>
</dbReference>
<comment type="caution">
    <text evidence="10">The sequence shown here is derived from an EMBL/GenBank/DDBJ whole genome shotgun (WGS) entry which is preliminary data.</text>
</comment>
<name>A0A3A1UM03_9BACL</name>
<accession>A0A3A1UM03</accession>
<feature type="transmembrane region" description="Helical" evidence="7">
    <location>
        <begin position="704"/>
        <end position="725"/>
    </location>
</feature>
<feature type="transmembrane region" description="Helical" evidence="7">
    <location>
        <begin position="426"/>
        <end position="448"/>
    </location>
</feature>
<gene>
    <name evidence="10" type="ORF">D3P08_24015</name>
</gene>
<comment type="similarity">
    <text evidence="6">Belongs to the ABC-4 integral membrane protein family.</text>
</comment>
<dbReference type="InterPro" id="IPR050250">
    <property type="entry name" value="Macrolide_Exporter_MacB"/>
</dbReference>
<organism evidence="10 11">
    <name type="scientific">Paenibacillus nanensis</name>
    <dbReference type="NCBI Taxonomy" id="393251"/>
    <lineage>
        <taxon>Bacteria</taxon>
        <taxon>Bacillati</taxon>
        <taxon>Bacillota</taxon>
        <taxon>Bacilli</taxon>
        <taxon>Bacillales</taxon>
        <taxon>Paenibacillaceae</taxon>
        <taxon>Paenibacillus</taxon>
    </lineage>
</organism>
<evidence type="ECO:0000256" key="7">
    <source>
        <dbReference type="SAM" id="Phobius"/>
    </source>
</evidence>
<feature type="domain" description="MacB-like periplasmic core" evidence="9">
    <location>
        <begin position="18"/>
        <end position="231"/>
    </location>
</feature>
<feature type="domain" description="ABC3 transporter permease C-terminal" evidence="8">
    <location>
        <begin position="264"/>
        <end position="383"/>
    </location>
</feature>
<dbReference type="AlphaFoldDB" id="A0A3A1UM03"/>
<keyword evidence="4 7" id="KW-1133">Transmembrane helix</keyword>
<evidence type="ECO:0000313" key="11">
    <source>
        <dbReference type="Proteomes" id="UP000266482"/>
    </source>
</evidence>
<feature type="transmembrane region" description="Helical" evidence="7">
    <location>
        <begin position="792"/>
        <end position="812"/>
    </location>
</feature>
<feature type="domain" description="MacB-like periplasmic core" evidence="9">
    <location>
        <begin position="470"/>
        <end position="631"/>
    </location>
</feature>
<feature type="domain" description="ABC3 transporter permease C-terminal" evidence="8">
    <location>
        <begin position="703"/>
        <end position="821"/>
    </location>
</feature>
<keyword evidence="2" id="KW-1003">Cell membrane</keyword>
<evidence type="ECO:0000256" key="6">
    <source>
        <dbReference type="ARBA" id="ARBA00038076"/>
    </source>
</evidence>
<evidence type="ECO:0000256" key="5">
    <source>
        <dbReference type="ARBA" id="ARBA00023136"/>
    </source>
</evidence>